<protein>
    <submittedName>
        <fullName evidence="7">Transposase</fullName>
    </submittedName>
</protein>
<keyword evidence="7" id="KW-0614">Plasmid</keyword>
<dbReference type="GO" id="GO:0032196">
    <property type="term" value="P:transposition"/>
    <property type="evidence" value="ECO:0007669"/>
    <property type="project" value="UniProtKB-KW"/>
</dbReference>
<comment type="similarity">
    <text evidence="1">In the C-terminal section; belongs to the transposase 35 family.</text>
</comment>
<feature type="domain" description="Cas12f1-like TNB" evidence="6">
    <location>
        <begin position="309"/>
        <end position="368"/>
    </location>
</feature>
<evidence type="ECO:0000313" key="7">
    <source>
        <dbReference type="EMBL" id="ADO59669.1"/>
    </source>
</evidence>
<dbReference type="Proteomes" id="UP000006868">
    <property type="component" value="Plasmid pSC2"/>
</dbReference>
<name>E3EJS1_PAEPS</name>
<dbReference type="EMBL" id="CP002214">
    <property type="protein sequence ID" value="ADO59669.1"/>
    <property type="molecule type" value="Genomic_DNA"/>
</dbReference>
<dbReference type="NCBIfam" id="TIGR01766">
    <property type="entry name" value="IS200/IS605 family accessory protein TnpB-like domain"/>
    <property type="match status" value="1"/>
</dbReference>
<dbReference type="PATRIC" id="fig|886882.15.peg.5658"/>
<keyword evidence="4" id="KW-0233">DNA recombination</keyword>
<dbReference type="OrthoDB" id="4278026at2"/>
<sequence>MYRGKKILFTASKEVIQQLFACNRISATIWNACLDAAKQHHLTTGKWINQTQLQQAVKGKFPLHSQSVQAVCHKYLFSRDSMHQAKKKGIATARYPHRKKKHFNTKWVDKAFIIHPNGKIELSLGIQNGKRVKPLVLFAKNLPDGDIKEIELCFDRKLYLSVTYDDGQVAKSASGAYGAGVDMGEVQAIASVCENGEGILLSGRKLRSIHRLRNKKIAQLQRLMSKCKKGSHQWKKYNRAKQYVLSKSERQLQDGSHKITKAFVNWCVAQSIQEVFVGDVGSVSQGTKKKRKLRRKQRQKVSNWNVGQQMQYLTYKCQAQGIAVAKVSEAYSTQTCPVCQKRHKPTGRMYRCRCGYVSHRDTHGAKNILSEQRYGIFTPIEEKNLTYLRVA</sequence>
<evidence type="ECO:0000256" key="3">
    <source>
        <dbReference type="ARBA" id="ARBA00023125"/>
    </source>
</evidence>
<evidence type="ECO:0000259" key="5">
    <source>
        <dbReference type="Pfam" id="PF01385"/>
    </source>
</evidence>
<dbReference type="Pfam" id="PF07282">
    <property type="entry name" value="Cas12f1-like_TNB"/>
    <property type="match status" value="1"/>
</dbReference>
<proteinExistence type="inferred from homology"/>
<dbReference type="InterPro" id="IPR010095">
    <property type="entry name" value="Cas12f1-like_TNB"/>
</dbReference>
<dbReference type="KEGG" id="ppm:PPSC2_26765"/>
<keyword evidence="3" id="KW-0238">DNA-binding</keyword>
<evidence type="ECO:0000313" key="8">
    <source>
        <dbReference type="Proteomes" id="UP000006868"/>
    </source>
</evidence>
<dbReference type="AlphaFoldDB" id="E3EJS1"/>
<keyword evidence="2" id="KW-0815">Transposition</keyword>
<gene>
    <name evidence="7" type="ORF">PPSC2_26765</name>
</gene>
<evidence type="ECO:0000259" key="6">
    <source>
        <dbReference type="Pfam" id="PF07282"/>
    </source>
</evidence>
<geneLocation type="plasmid" evidence="7 8">
    <name>pSC2</name>
</geneLocation>
<dbReference type="InterPro" id="IPR001959">
    <property type="entry name" value="Transposase"/>
</dbReference>
<evidence type="ECO:0000256" key="1">
    <source>
        <dbReference type="ARBA" id="ARBA00008761"/>
    </source>
</evidence>
<evidence type="ECO:0000256" key="2">
    <source>
        <dbReference type="ARBA" id="ARBA00022578"/>
    </source>
</evidence>
<dbReference type="NCBIfam" id="NF040570">
    <property type="entry name" value="guided_TnpB"/>
    <property type="match status" value="1"/>
</dbReference>
<dbReference type="Pfam" id="PF01385">
    <property type="entry name" value="OrfB_IS605"/>
    <property type="match status" value="1"/>
</dbReference>
<accession>E3EJS1</accession>
<dbReference type="HOGENOM" id="CLU_032903_16_5_9"/>
<dbReference type="GO" id="GO:0006310">
    <property type="term" value="P:DNA recombination"/>
    <property type="evidence" value="ECO:0007669"/>
    <property type="project" value="UniProtKB-KW"/>
</dbReference>
<dbReference type="RefSeq" id="WP_013386083.1">
    <property type="nucleotide sequence ID" value="NC_014628.2"/>
</dbReference>
<organism evidence="7 8">
    <name type="scientific">Paenibacillus polymyxa (strain SC2)</name>
    <name type="common">Bacillus polymyxa</name>
    <dbReference type="NCBI Taxonomy" id="886882"/>
    <lineage>
        <taxon>Bacteria</taxon>
        <taxon>Bacillati</taxon>
        <taxon>Bacillota</taxon>
        <taxon>Bacilli</taxon>
        <taxon>Bacillales</taxon>
        <taxon>Paenibacillaceae</taxon>
        <taxon>Paenibacillus</taxon>
    </lineage>
</organism>
<reference evidence="7 8" key="1">
    <citation type="journal article" date="2011" name="J. Bacteriol.">
        <title>Complete genome sequence of Paenibacillus polymyxa SC2, a strain of plant growth-promoting Rhizobacterium with broad-spectrum antimicrobial activity.</title>
        <authorList>
            <person name="Ma M."/>
            <person name="Wang C."/>
            <person name="Ding Y."/>
            <person name="Li L."/>
            <person name="Shen D."/>
            <person name="Jiang X."/>
            <person name="Guan D."/>
            <person name="Cao F."/>
            <person name="Chen H."/>
            <person name="Feng R."/>
            <person name="Wang X."/>
            <person name="Ge Y."/>
            <person name="Yao L."/>
            <person name="Bing X."/>
            <person name="Yang X."/>
            <person name="Li J."/>
            <person name="Du B."/>
        </authorList>
    </citation>
    <scope>NUCLEOTIDE SEQUENCE [LARGE SCALE GENOMIC DNA]</scope>
    <source>
        <strain evidence="7 8">SC2</strain>
        <plasmid evidence="8">pSC2</plasmid>
    </source>
</reference>
<evidence type="ECO:0000256" key="4">
    <source>
        <dbReference type="ARBA" id="ARBA00023172"/>
    </source>
</evidence>
<dbReference type="eggNOG" id="COG0675">
    <property type="taxonomic scope" value="Bacteria"/>
</dbReference>
<feature type="domain" description="Probable transposase IS891/IS1136/IS1341" evidence="5">
    <location>
        <begin position="171"/>
        <end position="279"/>
    </location>
</feature>
<dbReference type="GO" id="GO:0003677">
    <property type="term" value="F:DNA binding"/>
    <property type="evidence" value="ECO:0007669"/>
    <property type="project" value="UniProtKB-KW"/>
</dbReference>